<dbReference type="InterPro" id="IPR004776">
    <property type="entry name" value="Mem_transp_PIN-like"/>
</dbReference>
<evidence type="ECO:0000256" key="8">
    <source>
        <dbReference type="SAM" id="Phobius"/>
    </source>
</evidence>
<feature type="transmembrane region" description="Helical" evidence="8">
    <location>
        <begin position="111"/>
        <end position="137"/>
    </location>
</feature>
<dbReference type="Pfam" id="PF03547">
    <property type="entry name" value="Mem_trans"/>
    <property type="match status" value="2"/>
</dbReference>
<dbReference type="PANTHER" id="PTHR36838">
    <property type="entry name" value="AUXIN EFFLUX CARRIER FAMILY PROTEIN"/>
    <property type="match status" value="1"/>
</dbReference>
<evidence type="ECO:0000313" key="9">
    <source>
        <dbReference type="EMBL" id="PNV68262.1"/>
    </source>
</evidence>
<evidence type="ECO:0000256" key="1">
    <source>
        <dbReference type="ARBA" id="ARBA00004651"/>
    </source>
</evidence>
<dbReference type="PANTHER" id="PTHR36838:SF1">
    <property type="entry name" value="SLR1864 PROTEIN"/>
    <property type="match status" value="1"/>
</dbReference>
<keyword evidence="7 8" id="KW-0472">Membrane</keyword>
<evidence type="ECO:0000256" key="3">
    <source>
        <dbReference type="ARBA" id="ARBA00022448"/>
    </source>
</evidence>
<comment type="caution">
    <text evidence="9">The sequence shown here is derived from an EMBL/GenBank/DDBJ whole genome shotgun (WGS) entry which is preliminary data.</text>
</comment>
<evidence type="ECO:0008006" key="11">
    <source>
        <dbReference type="Google" id="ProtNLM"/>
    </source>
</evidence>
<evidence type="ECO:0000256" key="4">
    <source>
        <dbReference type="ARBA" id="ARBA00022475"/>
    </source>
</evidence>
<evidence type="ECO:0000256" key="5">
    <source>
        <dbReference type="ARBA" id="ARBA00022692"/>
    </source>
</evidence>
<proteinExistence type="inferred from homology"/>
<keyword evidence="10" id="KW-1185">Reference proteome</keyword>
<dbReference type="AlphaFoldDB" id="A0A2K2UDD9"/>
<dbReference type="EMBL" id="PPEK01000002">
    <property type="protein sequence ID" value="PNV68262.1"/>
    <property type="molecule type" value="Genomic_DNA"/>
</dbReference>
<evidence type="ECO:0000313" key="10">
    <source>
        <dbReference type="Proteomes" id="UP000236197"/>
    </source>
</evidence>
<sequence length="363" mass="38157">MSRLGSCAGISWDAEAPACGKGYHSRRCRVAGSPTEKGKRRYRAMEVLGHAGFQMLVLFTIVLLGAVARKRDLMNDTFDSTLSRLVMTVALPGMILDSVLGNQNLPSSETILVMMACSTAVYVIVCPVAFLIVRFLYRGVSKSARGAHAFLIAFGNTGFIGFAVLDAVFGADAVLYGAIYNIPYNLFLYSVGLLFIMSSDDAGGRGPGAAYQLKLIAKQLVSPCLLSCFAAMALALLGVTDSGFVGQACGLLGQMTVPAAMLVIGSTLAKMPLKDMISDGWAYVTTALRLVGVPLLVFVVGGIFIKDPYILAITALLSGMPAASSGTMMCLAYGGDVQAMARGTFLTTVLSLVTLPIIALIVA</sequence>
<name>A0A2K2UDD9_9ACTN</name>
<feature type="transmembrane region" description="Helical" evidence="8">
    <location>
        <begin position="149"/>
        <end position="170"/>
    </location>
</feature>
<feature type="transmembrane region" description="Helical" evidence="8">
    <location>
        <begin position="281"/>
        <end position="304"/>
    </location>
</feature>
<dbReference type="OrthoDB" id="9798064at2"/>
<comment type="similarity">
    <text evidence="2">Belongs to the auxin efflux carrier (TC 2.A.69) family.</text>
</comment>
<comment type="subcellular location">
    <subcellularLocation>
        <location evidence="1">Cell membrane</location>
        <topology evidence="1">Multi-pass membrane protein</topology>
    </subcellularLocation>
</comment>
<feature type="transmembrane region" description="Helical" evidence="8">
    <location>
        <begin position="182"/>
        <end position="199"/>
    </location>
</feature>
<protein>
    <recommendedName>
        <fullName evidence="11">AEC family transporter</fullName>
    </recommendedName>
</protein>
<dbReference type="InterPro" id="IPR038770">
    <property type="entry name" value="Na+/solute_symporter_sf"/>
</dbReference>
<feature type="transmembrane region" description="Helical" evidence="8">
    <location>
        <begin position="220"/>
        <end position="239"/>
    </location>
</feature>
<feature type="transmembrane region" description="Helical" evidence="8">
    <location>
        <begin position="251"/>
        <end position="269"/>
    </location>
</feature>
<keyword evidence="6 8" id="KW-1133">Transmembrane helix</keyword>
<feature type="transmembrane region" description="Helical" evidence="8">
    <location>
        <begin position="47"/>
        <end position="68"/>
    </location>
</feature>
<evidence type="ECO:0000256" key="7">
    <source>
        <dbReference type="ARBA" id="ARBA00023136"/>
    </source>
</evidence>
<feature type="transmembrane region" description="Helical" evidence="8">
    <location>
        <begin position="345"/>
        <end position="362"/>
    </location>
</feature>
<organism evidence="9 10">
    <name type="scientific">Enteroscipio rubneri</name>
    <dbReference type="NCBI Taxonomy" id="2070686"/>
    <lineage>
        <taxon>Bacteria</taxon>
        <taxon>Bacillati</taxon>
        <taxon>Actinomycetota</taxon>
        <taxon>Coriobacteriia</taxon>
        <taxon>Eggerthellales</taxon>
        <taxon>Eggerthellaceae</taxon>
        <taxon>Enteroscipio</taxon>
    </lineage>
</organism>
<gene>
    <name evidence="9" type="ORF">C2L71_03090</name>
</gene>
<dbReference type="Gene3D" id="1.20.1530.20">
    <property type="match status" value="1"/>
</dbReference>
<dbReference type="GO" id="GO:0055085">
    <property type="term" value="P:transmembrane transport"/>
    <property type="evidence" value="ECO:0007669"/>
    <property type="project" value="InterPro"/>
</dbReference>
<dbReference type="Proteomes" id="UP000236197">
    <property type="component" value="Unassembled WGS sequence"/>
</dbReference>
<keyword evidence="4" id="KW-1003">Cell membrane</keyword>
<keyword evidence="3" id="KW-0813">Transport</keyword>
<evidence type="ECO:0000256" key="6">
    <source>
        <dbReference type="ARBA" id="ARBA00022989"/>
    </source>
</evidence>
<accession>A0A2K2UDD9</accession>
<feature type="transmembrane region" description="Helical" evidence="8">
    <location>
        <begin position="310"/>
        <end position="333"/>
    </location>
</feature>
<keyword evidence="5 8" id="KW-0812">Transmembrane</keyword>
<reference evidence="10" key="1">
    <citation type="submission" date="2018-01" db="EMBL/GenBank/DDBJ databases">
        <title>Rubneribacter badeniensis gen. nov., sp. nov., and Colonibacter rubneri, gen. nov., sp. nov., WGS of new members of the Eggerthellaceae.</title>
        <authorList>
            <person name="Danylec N."/>
            <person name="Stoll D.A."/>
            <person name="Doetsch A."/>
            <person name="Kulling S.E."/>
            <person name="Huch M."/>
        </authorList>
    </citation>
    <scope>NUCLEOTIDE SEQUENCE [LARGE SCALE GENOMIC DNA]</scope>
    <source>
        <strain evidence="10">ResAG-96</strain>
    </source>
</reference>
<evidence type="ECO:0000256" key="2">
    <source>
        <dbReference type="ARBA" id="ARBA00010145"/>
    </source>
</evidence>
<dbReference type="GO" id="GO:0005886">
    <property type="term" value="C:plasma membrane"/>
    <property type="evidence" value="ECO:0007669"/>
    <property type="project" value="UniProtKB-SubCell"/>
</dbReference>